<name>A0A819GBQ0_9BILA</name>
<gene>
    <name evidence="2" type="ORF">UXM345_LOCUS9367</name>
</gene>
<evidence type="ECO:0000313" key="2">
    <source>
        <dbReference type="EMBL" id="CAF3879026.1"/>
    </source>
</evidence>
<dbReference type="InterPro" id="IPR027417">
    <property type="entry name" value="P-loop_NTPase"/>
</dbReference>
<organism evidence="2 3">
    <name type="scientific">Rotaria magnacalcarata</name>
    <dbReference type="NCBI Taxonomy" id="392030"/>
    <lineage>
        <taxon>Eukaryota</taxon>
        <taxon>Metazoa</taxon>
        <taxon>Spiralia</taxon>
        <taxon>Gnathifera</taxon>
        <taxon>Rotifera</taxon>
        <taxon>Eurotatoria</taxon>
        <taxon>Bdelloidea</taxon>
        <taxon>Philodinida</taxon>
        <taxon>Philodinidae</taxon>
        <taxon>Rotaria</taxon>
    </lineage>
</organism>
<comment type="caution">
    <text evidence="2">The sequence shown here is derived from an EMBL/GenBank/DDBJ whole genome shotgun (WGS) entry which is preliminary data.</text>
</comment>
<dbReference type="AlphaFoldDB" id="A0A819GBQ0"/>
<dbReference type="Proteomes" id="UP000663842">
    <property type="component" value="Unassembled WGS sequence"/>
</dbReference>
<protein>
    <submittedName>
        <fullName evidence="2">Uncharacterized protein</fullName>
    </submittedName>
</protein>
<keyword evidence="1" id="KW-0175">Coiled coil</keyword>
<sequence length="169" mass="19397">MIRAVQKSKLVYNQEQLSLKSLADRKKEQSEKHEHTNEEMKKLIDRENQLLSKQKGLHDKKRKHNCCGYYIDAQNANVLIGAGDEQVKLISDELFKITDELLKIQNCKIDLRADPQISAALKAKAQKQQSAEDENKIAVEIKVNAYMECSAKIRQGVQESLTRMLLVYL</sequence>
<accession>A0A819GBQ0</accession>
<feature type="coiled-coil region" evidence="1">
    <location>
        <begin position="19"/>
        <end position="46"/>
    </location>
</feature>
<evidence type="ECO:0000313" key="3">
    <source>
        <dbReference type="Proteomes" id="UP000663842"/>
    </source>
</evidence>
<evidence type="ECO:0000256" key="1">
    <source>
        <dbReference type="SAM" id="Coils"/>
    </source>
</evidence>
<dbReference type="Gene3D" id="3.40.50.300">
    <property type="entry name" value="P-loop containing nucleotide triphosphate hydrolases"/>
    <property type="match status" value="1"/>
</dbReference>
<reference evidence="2" key="1">
    <citation type="submission" date="2021-02" db="EMBL/GenBank/DDBJ databases">
        <authorList>
            <person name="Nowell W R."/>
        </authorList>
    </citation>
    <scope>NUCLEOTIDE SEQUENCE</scope>
</reference>
<proteinExistence type="predicted"/>
<dbReference type="EMBL" id="CAJOBF010000853">
    <property type="protein sequence ID" value="CAF3879026.1"/>
    <property type="molecule type" value="Genomic_DNA"/>
</dbReference>